<keyword evidence="2" id="KW-1185">Reference proteome</keyword>
<name>A0A2D1A271_9CAUD</name>
<keyword evidence="1" id="KW-0378">Hydrolase</keyword>
<organism evidence="1 2">
    <name type="scientific">Rhodococcus phage Trina</name>
    <dbReference type="NCBI Taxonomy" id="2027905"/>
    <lineage>
        <taxon>Viruses</taxon>
        <taxon>Duplodnaviria</taxon>
        <taxon>Heunggongvirae</taxon>
        <taxon>Uroviricota</taxon>
        <taxon>Caudoviricetes</taxon>
        <taxon>Trinavirus</taxon>
        <taxon>Trinavirus trina</taxon>
    </lineage>
</organism>
<gene>
    <name evidence="1" type="ORF">SEA_TRINA_108</name>
</gene>
<keyword evidence="1" id="KW-0540">Nuclease</keyword>
<dbReference type="InterPro" id="IPR011604">
    <property type="entry name" value="PDDEXK-like_dom_sf"/>
</dbReference>
<dbReference type="OrthoDB" id="6061at10239"/>
<protein>
    <submittedName>
        <fullName evidence="1">Exonuclease</fullName>
    </submittedName>
</protein>
<proteinExistence type="predicted"/>
<evidence type="ECO:0000313" key="1">
    <source>
        <dbReference type="EMBL" id="ASZ74922.1"/>
    </source>
</evidence>
<evidence type="ECO:0000313" key="2">
    <source>
        <dbReference type="Proteomes" id="UP000231419"/>
    </source>
</evidence>
<sequence>MTELNDVLWVKTTDEIKEIVEGIKGSFVEKETTGFVQKKSFSPSRLAWGSGGCPRNWYFLFKGVEGKRVDSSDSLDTMRNGTDSHARIQARLVDGPLDITIEEQLQYDDPPINSYCDAIVERPDGRRIPVEIKTTKAEAFAFRQTSLAPAEYHVFQLLVYMKILNTDLGFIMYENKNDYRKLLMPVHMDETNKKIIDDAFNWMRETRTAYLDGNVPEYFEGRRKNSKICGQCDLKTLCDSVGQGTVPIPLLKDYNK</sequence>
<dbReference type="Gene3D" id="3.90.320.10">
    <property type="match status" value="1"/>
</dbReference>
<dbReference type="GO" id="GO:0004527">
    <property type="term" value="F:exonuclease activity"/>
    <property type="evidence" value="ECO:0007669"/>
    <property type="project" value="UniProtKB-KW"/>
</dbReference>
<reference evidence="2" key="1">
    <citation type="submission" date="2017-08" db="EMBL/GenBank/DDBJ databases">
        <authorList>
            <person name="de Groot N.N."/>
        </authorList>
    </citation>
    <scope>NUCLEOTIDE SEQUENCE [LARGE SCALE GENOMIC DNA]</scope>
</reference>
<accession>A0A2D1A271</accession>
<keyword evidence="1" id="KW-0269">Exonuclease</keyword>
<dbReference type="EMBL" id="MF668286">
    <property type="protein sequence ID" value="ASZ74922.1"/>
    <property type="molecule type" value="Genomic_DNA"/>
</dbReference>
<dbReference type="Proteomes" id="UP000231419">
    <property type="component" value="Segment"/>
</dbReference>